<dbReference type="RefSeq" id="XP_060426067.1">
    <property type="nucleotide sequence ID" value="XM_060575649.1"/>
</dbReference>
<dbReference type="AlphaFoldDB" id="A0AAJ0ADV2"/>
<accession>A0AAJ0ADV2</accession>
<feature type="repeat" description="ANK" evidence="3">
    <location>
        <begin position="209"/>
        <end position="241"/>
    </location>
</feature>
<sequence length="356" mass="39388">MVQYTFEKTPGAYDGGALCAAVLFASEHKCTKWLDRLLQNRSQSENTSDVEGTAVGLAAWCAEMKVLKTLWSKFGTPLAALYPAGIDGHLSYVSDSVKTALSEWRTGNRKLPFWHDNNSHVTEPLSFILQSSSWTSKLRELGYRPEDHLIDLSVDLNSEDVLQIQLSSRGQEQDHSLFSAVHDRDLVRVKAFLDTGKDVNWSLYMHIFCGRSLLQQAVENGDLDMIDLLLKAGAEVNAPAASDCGATALQLAAIMGRVGIAKMLIEKGADVNAPRAERGGRTALEGAAEHGRIDMIQLLLSERADTGGRGRLQYMLAIKFAEEQAHWVAANMLREYRDWTADDDELWSVLNGHPKD</sequence>
<keyword evidence="5" id="KW-1185">Reference proteome</keyword>
<evidence type="ECO:0000256" key="3">
    <source>
        <dbReference type="PROSITE-ProRule" id="PRU00023"/>
    </source>
</evidence>
<feature type="repeat" description="ANK" evidence="3">
    <location>
        <begin position="279"/>
        <end position="311"/>
    </location>
</feature>
<dbReference type="GO" id="GO:0045944">
    <property type="term" value="P:positive regulation of transcription by RNA polymerase II"/>
    <property type="evidence" value="ECO:0007669"/>
    <property type="project" value="TreeGrafter"/>
</dbReference>
<organism evidence="4 5">
    <name type="scientific">Colletotrichum godetiae</name>
    <dbReference type="NCBI Taxonomy" id="1209918"/>
    <lineage>
        <taxon>Eukaryota</taxon>
        <taxon>Fungi</taxon>
        <taxon>Dikarya</taxon>
        <taxon>Ascomycota</taxon>
        <taxon>Pezizomycotina</taxon>
        <taxon>Sordariomycetes</taxon>
        <taxon>Hypocreomycetidae</taxon>
        <taxon>Glomerellales</taxon>
        <taxon>Glomerellaceae</taxon>
        <taxon>Colletotrichum</taxon>
        <taxon>Colletotrichum acutatum species complex</taxon>
    </lineage>
</organism>
<dbReference type="Pfam" id="PF12796">
    <property type="entry name" value="Ank_2"/>
    <property type="match status" value="1"/>
</dbReference>
<dbReference type="GO" id="GO:0005634">
    <property type="term" value="C:nucleus"/>
    <property type="evidence" value="ECO:0007669"/>
    <property type="project" value="TreeGrafter"/>
</dbReference>
<comment type="caution">
    <text evidence="4">The sequence shown here is derived from an EMBL/GenBank/DDBJ whole genome shotgun (WGS) entry which is preliminary data.</text>
</comment>
<name>A0AAJ0ADV2_9PEZI</name>
<keyword evidence="2 3" id="KW-0040">ANK repeat</keyword>
<dbReference type="SUPFAM" id="SSF48403">
    <property type="entry name" value="Ankyrin repeat"/>
    <property type="match status" value="1"/>
</dbReference>
<dbReference type="GeneID" id="85460175"/>
<protein>
    <submittedName>
        <fullName evidence="4">Ankyrin repeat-containing domain protein</fullName>
    </submittedName>
</protein>
<evidence type="ECO:0000313" key="5">
    <source>
        <dbReference type="Proteomes" id="UP001224890"/>
    </source>
</evidence>
<reference evidence="4" key="1">
    <citation type="submission" date="2021-06" db="EMBL/GenBank/DDBJ databases">
        <title>Comparative genomics, transcriptomics and evolutionary studies reveal genomic signatures of adaptation to plant cell wall in hemibiotrophic fungi.</title>
        <authorList>
            <consortium name="DOE Joint Genome Institute"/>
            <person name="Baroncelli R."/>
            <person name="Diaz J.F."/>
            <person name="Benocci T."/>
            <person name="Peng M."/>
            <person name="Battaglia E."/>
            <person name="Haridas S."/>
            <person name="Andreopoulos W."/>
            <person name="Labutti K."/>
            <person name="Pangilinan J."/>
            <person name="Floch G.L."/>
            <person name="Makela M.R."/>
            <person name="Henrissat B."/>
            <person name="Grigoriev I.V."/>
            <person name="Crouch J.A."/>
            <person name="De Vries R.P."/>
            <person name="Sukno S.A."/>
            <person name="Thon M.R."/>
        </authorList>
    </citation>
    <scope>NUCLEOTIDE SEQUENCE</scope>
    <source>
        <strain evidence="4">CBS 193.32</strain>
    </source>
</reference>
<dbReference type="GO" id="GO:0000976">
    <property type="term" value="F:transcription cis-regulatory region binding"/>
    <property type="evidence" value="ECO:0007669"/>
    <property type="project" value="TreeGrafter"/>
</dbReference>
<dbReference type="PANTHER" id="PTHR24193">
    <property type="entry name" value="ANKYRIN REPEAT PROTEIN"/>
    <property type="match status" value="1"/>
</dbReference>
<keyword evidence="1" id="KW-0677">Repeat</keyword>
<gene>
    <name evidence="4" type="ORF">BDP55DRAFT_674271</name>
</gene>
<dbReference type="PROSITE" id="PS50297">
    <property type="entry name" value="ANK_REP_REGION"/>
    <property type="match status" value="3"/>
</dbReference>
<dbReference type="InterPro" id="IPR050663">
    <property type="entry name" value="Ankyrin-SOCS_Box"/>
</dbReference>
<dbReference type="EMBL" id="JAHMHR010000041">
    <property type="protein sequence ID" value="KAK1672064.1"/>
    <property type="molecule type" value="Genomic_DNA"/>
</dbReference>
<evidence type="ECO:0000256" key="2">
    <source>
        <dbReference type="ARBA" id="ARBA00023043"/>
    </source>
</evidence>
<dbReference type="PROSITE" id="PS50088">
    <property type="entry name" value="ANK_REPEAT"/>
    <property type="match status" value="3"/>
</dbReference>
<dbReference type="Gene3D" id="1.25.40.20">
    <property type="entry name" value="Ankyrin repeat-containing domain"/>
    <property type="match status" value="1"/>
</dbReference>
<dbReference type="InterPro" id="IPR002110">
    <property type="entry name" value="Ankyrin_rpt"/>
</dbReference>
<dbReference type="InterPro" id="IPR036770">
    <property type="entry name" value="Ankyrin_rpt-contain_sf"/>
</dbReference>
<feature type="repeat" description="ANK" evidence="3">
    <location>
        <begin position="244"/>
        <end position="276"/>
    </location>
</feature>
<dbReference type="PANTHER" id="PTHR24193:SF121">
    <property type="entry name" value="ADA2A-CONTAINING COMPLEX COMPONENT 3, ISOFORM D"/>
    <property type="match status" value="1"/>
</dbReference>
<evidence type="ECO:0000313" key="4">
    <source>
        <dbReference type="EMBL" id="KAK1672064.1"/>
    </source>
</evidence>
<evidence type="ECO:0000256" key="1">
    <source>
        <dbReference type="ARBA" id="ARBA00022737"/>
    </source>
</evidence>
<dbReference type="SMART" id="SM00248">
    <property type="entry name" value="ANK"/>
    <property type="match status" value="4"/>
</dbReference>
<proteinExistence type="predicted"/>
<dbReference type="Proteomes" id="UP001224890">
    <property type="component" value="Unassembled WGS sequence"/>
</dbReference>